<evidence type="ECO:0000256" key="9">
    <source>
        <dbReference type="ARBA" id="ARBA00023242"/>
    </source>
</evidence>
<feature type="domain" description="CAF1B/HIR1 beta-propeller" evidence="14">
    <location>
        <begin position="19"/>
        <end position="202"/>
    </location>
</feature>
<dbReference type="InterPro" id="IPR015943">
    <property type="entry name" value="WD40/YVTN_repeat-like_dom_sf"/>
</dbReference>
<dbReference type="GeneID" id="28726821"/>
<dbReference type="GO" id="GO:0000785">
    <property type="term" value="C:chromatin"/>
    <property type="evidence" value="ECO:0007669"/>
    <property type="project" value="TreeGrafter"/>
</dbReference>
<dbReference type="STRING" id="77020.A0A0M8MSR6"/>
<evidence type="ECO:0000259" key="14">
    <source>
        <dbReference type="Pfam" id="PF24105"/>
    </source>
</evidence>
<dbReference type="PANTHER" id="PTHR13831:SF0">
    <property type="entry name" value="PROTEIN HIRA"/>
    <property type="match status" value="1"/>
</dbReference>
<keyword evidence="3 11" id="KW-0678">Repressor</keyword>
<comment type="function">
    <text evidence="11">Required for replication-independent chromatin assembly and for the periodic repression of histone gene transcription during the cell cycle.</text>
</comment>
<dbReference type="RefSeq" id="XP_017990523.1">
    <property type="nucleotide sequence ID" value="XM_018134946.1"/>
</dbReference>
<accession>A0A0M8MSR6</accession>
<comment type="similarity">
    <text evidence="2 11">Belongs to the WD repeat HIR1 family.</text>
</comment>
<evidence type="ECO:0000256" key="10">
    <source>
        <dbReference type="PROSITE-ProRule" id="PRU00221"/>
    </source>
</evidence>
<dbReference type="SUPFAM" id="SSF50969">
    <property type="entry name" value="YVTN repeat-like/Quinoprotein amine dehydrogenase"/>
    <property type="match status" value="1"/>
</dbReference>
<dbReference type="GO" id="GO:0006338">
    <property type="term" value="P:chromatin remodeling"/>
    <property type="evidence" value="ECO:0007669"/>
    <property type="project" value="InterPro"/>
</dbReference>
<keyword evidence="4 10" id="KW-0853">WD repeat</keyword>
<dbReference type="SMART" id="SM00320">
    <property type="entry name" value="WD40"/>
    <property type="match status" value="6"/>
</dbReference>
<dbReference type="GO" id="GO:0005634">
    <property type="term" value="C:nucleus"/>
    <property type="evidence" value="ECO:0007669"/>
    <property type="project" value="UniProtKB-SubCell"/>
</dbReference>
<gene>
    <name evidence="15" type="ORF">Malapachy_0426</name>
</gene>
<dbReference type="AlphaFoldDB" id="A0A0M8MSR6"/>
<keyword evidence="9 11" id="KW-0539">Nucleus</keyword>
<dbReference type="Gene3D" id="2.130.10.10">
    <property type="entry name" value="YVTN repeat-like/Quinoprotein amine dehydrogenase"/>
    <property type="match status" value="2"/>
</dbReference>
<comment type="caution">
    <text evidence="15">The sequence shown here is derived from an EMBL/GenBank/DDBJ whole genome shotgun (WGS) entry which is preliminary data.</text>
</comment>
<dbReference type="PROSITE" id="PS50294">
    <property type="entry name" value="WD_REPEATS_REGION"/>
    <property type="match status" value="4"/>
</dbReference>
<evidence type="ECO:0000256" key="7">
    <source>
        <dbReference type="ARBA" id="ARBA00023015"/>
    </source>
</evidence>
<evidence type="ECO:0000256" key="1">
    <source>
        <dbReference type="ARBA" id="ARBA00004123"/>
    </source>
</evidence>
<feature type="region of interest" description="Disordered" evidence="12">
    <location>
        <begin position="436"/>
        <end position="477"/>
    </location>
</feature>
<keyword evidence="8 11" id="KW-0804">Transcription</keyword>
<evidence type="ECO:0000259" key="13">
    <source>
        <dbReference type="Pfam" id="PF07569"/>
    </source>
</evidence>
<dbReference type="Proteomes" id="UP000037751">
    <property type="component" value="Unassembled WGS sequence"/>
</dbReference>
<keyword evidence="6 11" id="KW-0156">Chromatin regulator</keyword>
<evidence type="ECO:0000256" key="11">
    <source>
        <dbReference type="RuleBase" id="RU364014"/>
    </source>
</evidence>
<evidence type="ECO:0000256" key="8">
    <source>
        <dbReference type="ARBA" id="ARBA00023163"/>
    </source>
</evidence>
<organism evidence="15 16">
    <name type="scientific">Malassezia pachydermatis</name>
    <dbReference type="NCBI Taxonomy" id="77020"/>
    <lineage>
        <taxon>Eukaryota</taxon>
        <taxon>Fungi</taxon>
        <taxon>Dikarya</taxon>
        <taxon>Basidiomycota</taxon>
        <taxon>Ustilaginomycotina</taxon>
        <taxon>Malasseziomycetes</taxon>
        <taxon>Malasseziales</taxon>
        <taxon>Malasseziaceae</taxon>
        <taxon>Malassezia</taxon>
    </lineage>
</organism>
<evidence type="ECO:0000256" key="12">
    <source>
        <dbReference type="SAM" id="MobiDB-lite"/>
    </source>
</evidence>
<evidence type="ECO:0000313" key="16">
    <source>
        <dbReference type="Proteomes" id="UP000037751"/>
    </source>
</evidence>
<evidence type="ECO:0000313" key="15">
    <source>
        <dbReference type="EMBL" id="KOS12891.1"/>
    </source>
</evidence>
<name>A0A0M8MSR6_9BASI</name>
<evidence type="ECO:0000256" key="5">
    <source>
        <dbReference type="ARBA" id="ARBA00022737"/>
    </source>
</evidence>
<dbReference type="Pfam" id="PF24105">
    <property type="entry name" value="Beta-prop_CAF1B_HIR1"/>
    <property type="match status" value="1"/>
</dbReference>
<sequence length="829" mass="90693">MVRITVPDWLVHRADERAKRSTIYSVDVHPDGTRLATGGLDTKIRVWSTAPVLDDTSSERRLLSTLARHTGAVLSVRWSHSGKYLASGSDDTVALVWELDTTGTSSGLAFGTSETNVEQWRPHRRLPGHDSDVTDVAWSDSDTYLATVGLDSLVIVWSGDTFERVRTIRGHHGFVKGVAFDPVDQFLATSSDDRTLKVWRTSDWGLEASISDPFHGAPSTTFFHRPSWSPDGAHLLAANAMNGPVFVASVIPRYAWTSDIALVGHENAVTVAACSPRLFQGAKGPVTVVALGSQDQSVSVWITGTSRPLMVARSLFERHVMDLVWSADGYSLYACSSDGTVAVITFDETELGHALPEATLLDARAAYGYVAPSKPRRPPMPLPTTTARAPAVLMPASQDRLQQHISRNADGKRRIRPTLMQTTAAMSTPSPFLAAAAATTTATSPTQPQPQPQPQPRRPPVYTISHGTELSAPPPLARLPAYDPYARTLGGEHPVRALARGVPMDVEIDNDVSRWPMPVQSTLQCTLEAAHIDVHNATTYADVIYVAADRIQWADFVASPVVSIAASRQVVAVSLADGTMHWYSSRGSRQQSLYVEPCGHVAVHEAIVVALTFRGELRRWDTTTGTELGHAVRVPRDEVASLSVHTNGVPVVVLKQREEVWAYDVQHGALVCVGQGAIARYSEAWDRRRGRSARHEAPVRYYEAELHDILTTADIEHGLPAQRIVAATLRHWEMRMRAACVLESADEYREALLALAQRLAQEGIRNQAEDLLQSLLGPVYYEPRTPSWQPTVLGWDKRTLLASVLDVMREGPLASLASSYTGLLRALTT</sequence>
<keyword evidence="5 11" id="KW-0677">Repeat</keyword>
<feature type="compositionally biased region" description="Pro residues" evidence="12">
    <location>
        <begin position="447"/>
        <end position="459"/>
    </location>
</feature>
<feature type="compositionally biased region" description="Low complexity" evidence="12">
    <location>
        <begin position="436"/>
        <end position="446"/>
    </location>
</feature>
<evidence type="ECO:0000256" key="4">
    <source>
        <dbReference type="ARBA" id="ARBA00022574"/>
    </source>
</evidence>
<keyword evidence="7 11" id="KW-0805">Transcription regulation</keyword>
<reference evidence="15 16" key="1">
    <citation type="submission" date="2015-07" db="EMBL/GenBank/DDBJ databases">
        <title>Draft Genome Sequence of Malassezia furfur CBS1878 and Malassezia pachydermatis CBS1879.</title>
        <authorList>
            <person name="Triana S."/>
            <person name="Ohm R."/>
            <person name="Gonzalez A."/>
            <person name="DeCock H."/>
            <person name="Restrepo S."/>
            <person name="Celis A."/>
        </authorList>
    </citation>
    <scope>NUCLEOTIDE SEQUENCE [LARGE SCALE GENOMIC DNA]</scope>
    <source>
        <strain evidence="15 16">CBS 1879</strain>
    </source>
</reference>
<dbReference type="InterPro" id="IPR019775">
    <property type="entry name" value="WD40_repeat_CS"/>
</dbReference>
<dbReference type="EMBL" id="LGAV01000008">
    <property type="protein sequence ID" value="KOS12891.1"/>
    <property type="molecule type" value="Genomic_DNA"/>
</dbReference>
<dbReference type="InterPro" id="IPR031120">
    <property type="entry name" value="HIR1-like"/>
</dbReference>
<dbReference type="CDD" id="cd00200">
    <property type="entry name" value="WD40"/>
    <property type="match status" value="1"/>
</dbReference>
<dbReference type="Pfam" id="PF07569">
    <property type="entry name" value="Hira"/>
    <property type="match status" value="1"/>
</dbReference>
<dbReference type="PROSITE" id="PS00678">
    <property type="entry name" value="WD_REPEATS_1"/>
    <property type="match status" value="1"/>
</dbReference>
<comment type="subcellular location">
    <subcellularLocation>
        <location evidence="1 11">Nucleus</location>
    </subcellularLocation>
</comment>
<dbReference type="PANTHER" id="PTHR13831">
    <property type="entry name" value="MEMBER OF THE HIR1 FAMILY OF WD-REPEAT PROTEINS"/>
    <property type="match status" value="1"/>
</dbReference>
<dbReference type="InterPro" id="IPR011044">
    <property type="entry name" value="Quino_amine_DH_bsu"/>
</dbReference>
<dbReference type="InterPro" id="IPR001680">
    <property type="entry name" value="WD40_rpt"/>
</dbReference>
<dbReference type="OrthoDB" id="1741719at2759"/>
<feature type="repeat" description="WD" evidence="10">
    <location>
        <begin position="126"/>
        <end position="167"/>
    </location>
</feature>
<proteinExistence type="inferred from homology"/>
<protein>
    <recommendedName>
        <fullName evidence="11">Protein HIR</fullName>
    </recommendedName>
</protein>
<evidence type="ECO:0000256" key="6">
    <source>
        <dbReference type="ARBA" id="ARBA00022853"/>
    </source>
</evidence>
<dbReference type="InterPro" id="IPR011494">
    <property type="entry name" value="HIRA-like_C"/>
</dbReference>
<dbReference type="GO" id="GO:0000417">
    <property type="term" value="C:HIR complex"/>
    <property type="evidence" value="ECO:0007669"/>
    <property type="project" value="TreeGrafter"/>
</dbReference>
<dbReference type="Pfam" id="PF00400">
    <property type="entry name" value="WD40"/>
    <property type="match status" value="1"/>
</dbReference>
<feature type="repeat" description="WD" evidence="10">
    <location>
        <begin position="16"/>
        <end position="48"/>
    </location>
</feature>
<dbReference type="GO" id="GO:0006355">
    <property type="term" value="P:regulation of DNA-templated transcription"/>
    <property type="evidence" value="ECO:0007669"/>
    <property type="project" value="InterPro"/>
</dbReference>
<dbReference type="InterPro" id="IPR055410">
    <property type="entry name" value="Beta-prop_CAF1B_HIR1"/>
</dbReference>
<dbReference type="GO" id="GO:0006351">
    <property type="term" value="P:DNA-templated transcription"/>
    <property type="evidence" value="ECO:0007669"/>
    <property type="project" value="InterPro"/>
</dbReference>
<feature type="repeat" description="WD" evidence="10">
    <location>
        <begin position="66"/>
        <end position="101"/>
    </location>
</feature>
<dbReference type="GO" id="GO:0031491">
    <property type="term" value="F:nucleosome binding"/>
    <property type="evidence" value="ECO:0007669"/>
    <property type="project" value="TreeGrafter"/>
</dbReference>
<dbReference type="SUPFAM" id="SSF50978">
    <property type="entry name" value="WD40 repeat-like"/>
    <property type="match status" value="1"/>
</dbReference>
<dbReference type="InterPro" id="IPR036322">
    <property type="entry name" value="WD40_repeat_dom_sf"/>
</dbReference>
<dbReference type="PROSITE" id="PS50082">
    <property type="entry name" value="WD_REPEATS_2"/>
    <property type="match status" value="4"/>
</dbReference>
<evidence type="ECO:0000256" key="3">
    <source>
        <dbReference type="ARBA" id="ARBA00022491"/>
    </source>
</evidence>
<feature type="repeat" description="WD" evidence="10">
    <location>
        <begin position="168"/>
        <end position="199"/>
    </location>
</feature>
<feature type="domain" description="Protein HIRA-like C-terminal" evidence="13">
    <location>
        <begin position="597"/>
        <end position="775"/>
    </location>
</feature>
<evidence type="ECO:0000256" key="2">
    <source>
        <dbReference type="ARBA" id="ARBA00007306"/>
    </source>
</evidence>
<keyword evidence="16" id="KW-1185">Reference proteome</keyword>
<dbReference type="VEuPathDB" id="FungiDB:Malapachy_0426"/>